<evidence type="ECO:0000256" key="2">
    <source>
        <dbReference type="ARBA" id="ARBA00022785"/>
    </source>
</evidence>
<dbReference type="PANTHER" id="PTHR34354">
    <property type="entry name" value="NADPH-DEPENDENT 7-CYANO-7-DEAZAGUANINE REDUCTASE"/>
    <property type="match status" value="1"/>
</dbReference>
<dbReference type="InterPro" id="IPR016428">
    <property type="entry name" value="QueF_type2"/>
</dbReference>
<name>A0A327WWA6_9GAMM</name>
<dbReference type="InterPro" id="IPR050084">
    <property type="entry name" value="NADPH_dep_7-cyano-7-deazaG_red"/>
</dbReference>
<dbReference type="InterPro" id="IPR043133">
    <property type="entry name" value="GTP-CH-I_C/QueF"/>
</dbReference>
<dbReference type="InterPro" id="IPR029139">
    <property type="entry name" value="QueF_N"/>
</dbReference>
<dbReference type="InterPro" id="IPR029500">
    <property type="entry name" value="QueF"/>
</dbReference>
<comment type="caution">
    <text evidence="7">The sequence shown here is derived from an EMBL/GenBank/DDBJ whole genome shotgun (WGS) entry which is preliminary data.</text>
</comment>
<keyword evidence="4 5" id="KW-0560">Oxidoreductase</keyword>
<dbReference type="EMBL" id="QLMD01000008">
    <property type="protein sequence ID" value="RAJ96541.1"/>
    <property type="molecule type" value="Genomic_DNA"/>
</dbReference>
<feature type="domain" description="NADPH-dependent 7-cyano-7-deazaguanine reductase N-terminal" evidence="6">
    <location>
        <begin position="20"/>
        <end position="132"/>
    </location>
</feature>
<dbReference type="Proteomes" id="UP000249203">
    <property type="component" value="Unassembled WGS sequence"/>
</dbReference>
<dbReference type="Pfam" id="PF14819">
    <property type="entry name" value="QueF_N"/>
    <property type="match status" value="1"/>
</dbReference>
<keyword evidence="3 5" id="KW-0521">NADP</keyword>
<evidence type="ECO:0000313" key="10">
    <source>
        <dbReference type="Proteomes" id="UP000287865"/>
    </source>
</evidence>
<accession>A0A327WWA6</accession>
<reference evidence="7 9" key="2">
    <citation type="submission" date="2018-06" db="EMBL/GenBank/DDBJ databases">
        <title>Genomic Encyclopedia of Type Strains, Phase III (KMG-III): the genomes of soil and plant-associated and newly described type strains.</title>
        <authorList>
            <person name="Whitman W."/>
        </authorList>
    </citation>
    <scope>NUCLEOTIDE SEQUENCE [LARGE SCALE GENOMIC DNA]</scope>
    <source>
        <strain evidence="7 9">CGMCC 1.15366</strain>
    </source>
</reference>
<feature type="active site" description="Thioimide intermediate" evidence="5">
    <location>
        <position position="190"/>
    </location>
</feature>
<feature type="binding site" evidence="5">
    <location>
        <begin position="91"/>
        <end position="92"/>
    </location>
    <ligand>
        <name>NADPH</name>
        <dbReference type="ChEBI" id="CHEBI:57783"/>
    </ligand>
</feature>
<dbReference type="GO" id="GO:0033739">
    <property type="term" value="F:preQ1 synthase activity"/>
    <property type="evidence" value="ECO:0007669"/>
    <property type="project" value="UniProtKB-UniRule"/>
</dbReference>
<dbReference type="UniPathway" id="UPA00392"/>
<feature type="binding site" evidence="5">
    <location>
        <begin position="258"/>
        <end position="259"/>
    </location>
    <ligand>
        <name>NADPH</name>
        <dbReference type="ChEBI" id="CHEBI:57783"/>
    </ligand>
</feature>
<keyword evidence="10" id="KW-1185">Reference proteome</keyword>
<evidence type="ECO:0000313" key="9">
    <source>
        <dbReference type="Proteomes" id="UP000249203"/>
    </source>
</evidence>
<gene>
    <name evidence="5" type="primary">queF</name>
    <name evidence="7" type="ORF">B0I24_108120</name>
    <name evidence="8" type="ORF">CWE07_09360</name>
</gene>
<evidence type="ECO:0000256" key="1">
    <source>
        <dbReference type="ARBA" id="ARBA00022490"/>
    </source>
</evidence>
<comment type="subunit">
    <text evidence="5">Homodimer.</text>
</comment>
<dbReference type="EMBL" id="PIPK01000008">
    <property type="protein sequence ID" value="RUO23713.1"/>
    <property type="molecule type" value="Genomic_DNA"/>
</dbReference>
<dbReference type="GO" id="GO:0008616">
    <property type="term" value="P:tRNA queuosine(34) biosynthetic process"/>
    <property type="evidence" value="ECO:0007669"/>
    <property type="project" value="UniProtKB-UniRule"/>
</dbReference>
<dbReference type="GO" id="GO:0005737">
    <property type="term" value="C:cytoplasm"/>
    <property type="evidence" value="ECO:0007669"/>
    <property type="project" value="UniProtKB-SubCell"/>
</dbReference>
<feature type="active site" description="Proton donor" evidence="5">
    <location>
        <position position="197"/>
    </location>
</feature>
<sequence>MPDQNPNPLAHLTLGQATDYQDQYNPKLLQAVPRALNREPIDIGVNGAELPFIGVDLWTGYEVSWLNSKGLPQIAIAVFSVPAYSPNLIESKSFKLYLNSFNQTRIDDWSTVTERMVADLSVCAGASVDVQLLTLGQFAAQYPIQAVAGESLDTQDIQIDGYDYTPAMLRSDPDVIVEEILTSDLLKSNCLITNQPDWGSVRIAYKGPQIARDTLLQYLVSFRSHNEFHEQCVERIFQDLMRYCACHSLTVEARYTRRGGLDINPVRASHDRHDYKNSISSRTVRQ</sequence>
<evidence type="ECO:0000259" key="6">
    <source>
        <dbReference type="Pfam" id="PF14819"/>
    </source>
</evidence>
<comment type="subcellular location">
    <subcellularLocation>
        <location evidence="5">Cytoplasm</location>
    </subcellularLocation>
</comment>
<evidence type="ECO:0000256" key="4">
    <source>
        <dbReference type="ARBA" id="ARBA00023002"/>
    </source>
</evidence>
<dbReference type="RefSeq" id="WP_111569708.1">
    <property type="nucleotide sequence ID" value="NZ_PIPK01000008.1"/>
</dbReference>
<dbReference type="Proteomes" id="UP000287865">
    <property type="component" value="Unassembled WGS sequence"/>
</dbReference>
<dbReference type="PANTHER" id="PTHR34354:SF1">
    <property type="entry name" value="NADPH-DEPENDENT 7-CYANO-7-DEAZAGUANINE REDUCTASE"/>
    <property type="match status" value="1"/>
</dbReference>
<proteinExistence type="inferred from homology"/>
<comment type="catalytic activity">
    <reaction evidence="5">
        <text>7-aminomethyl-7-carbaguanine + 2 NADP(+) = 7-cyano-7-carbaguanine + 2 NADPH + 3 H(+)</text>
        <dbReference type="Rhea" id="RHEA:13409"/>
        <dbReference type="ChEBI" id="CHEBI:15378"/>
        <dbReference type="ChEBI" id="CHEBI:45075"/>
        <dbReference type="ChEBI" id="CHEBI:57783"/>
        <dbReference type="ChEBI" id="CHEBI:58349"/>
        <dbReference type="ChEBI" id="CHEBI:58703"/>
        <dbReference type="EC" id="1.7.1.13"/>
    </reaction>
</comment>
<evidence type="ECO:0000313" key="7">
    <source>
        <dbReference type="EMBL" id="RAJ96541.1"/>
    </source>
</evidence>
<dbReference type="Gene3D" id="3.30.1130.10">
    <property type="match status" value="2"/>
</dbReference>
<keyword evidence="1 5" id="KW-0963">Cytoplasm</keyword>
<dbReference type="OrthoDB" id="9789995at2"/>
<comment type="function">
    <text evidence="5">Catalyzes the NADPH-dependent reduction of 7-cyano-7-deazaguanine (preQ0) to 7-aminomethyl-7-deazaguanine (preQ1).</text>
</comment>
<dbReference type="Pfam" id="PF14489">
    <property type="entry name" value="QueF"/>
    <property type="match status" value="1"/>
</dbReference>
<dbReference type="PIRSF" id="PIRSF004750">
    <property type="entry name" value="Nitrile_oxidored_YqcD_prd"/>
    <property type="match status" value="1"/>
</dbReference>
<evidence type="ECO:0000256" key="5">
    <source>
        <dbReference type="HAMAP-Rule" id="MF_00817"/>
    </source>
</evidence>
<feature type="binding site" evidence="5">
    <location>
        <begin position="89"/>
        <end position="91"/>
    </location>
    <ligand>
        <name>substrate</name>
    </ligand>
</feature>
<evidence type="ECO:0000256" key="3">
    <source>
        <dbReference type="ARBA" id="ARBA00022857"/>
    </source>
</evidence>
<organism evidence="7 9">
    <name type="scientific">Aliidiomarina maris</name>
    <dbReference type="NCBI Taxonomy" id="531312"/>
    <lineage>
        <taxon>Bacteria</taxon>
        <taxon>Pseudomonadati</taxon>
        <taxon>Pseudomonadota</taxon>
        <taxon>Gammaproteobacteria</taxon>
        <taxon>Alteromonadales</taxon>
        <taxon>Idiomarinaceae</taxon>
        <taxon>Aliidiomarina</taxon>
    </lineage>
</organism>
<dbReference type="NCBIfam" id="TIGR03138">
    <property type="entry name" value="QueF"/>
    <property type="match status" value="1"/>
</dbReference>
<dbReference type="SUPFAM" id="SSF55620">
    <property type="entry name" value="Tetrahydrobiopterin biosynthesis enzymes-like"/>
    <property type="match status" value="1"/>
</dbReference>
<dbReference type="EC" id="1.7.1.13" evidence="5"/>
<dbReference type="AlphaFoldDB" id="A0A327WWA6"/>
<comment type="similarity">
    <text evidence="5">Belongs to the GTP cyclohydrolase I family. QueF type 2 subfamily.</text>
</comment>
<dbReference type="HAMAP" id="MF_00817">
    <property type="entry name" value="QueF_type2"/>
    <property type="match status" value="1"/>
</dbReference>
<keyword evidence="2 5" id="KW-0671">Queuosine biosynthesis</keyword>
<comment type="pathway">
    <text evidence="5">tRNA modification; tRNA-queuosine biosynthesis.</text>
</comment>
<reference evidence="8 10" key="1">
    <citation type="journal article" date="2018" name="Front. Microbiol.">
        <title>Genome-Based Analysis Reveals the Taxonomy and Diversity of the Family Idiomarinaceae.</title>
        <authorList>
            <person name="Liu Y."/>
            <person name="Lai Q."/>
            <person name="Shao Z."/>
        </authorList>
    </citation>
    <scope>NUCLEOTIDE SEQUENCE [LARGE SCALE GENOMIC DNA]</scope>
    <source>
        <strain evidence="8 10">CF12-14</strain>
    </source>
</reference>
<evidence type="ECO:0000313" key="8">
    <source>
        <dbReference type="EMBL" id="RUO23713.1"/>
    </source>
</evidence>
<feature type="binding site" evidence="5">
    <location>
        <begin position="229"/>
        <end position="230"/>
    </location>
    <ligand>
        <name>substrate</name>
    </ligand>
</feature>
<protein>
    <recommendedName>
        <fullName evidence="5">NADPH-dependent 7-cyano-7-deazaguanine reductase</fullName>
        <ecNumber evidence="5">1.7.1.13</ecNumber>
    </recommendedName>
    <alternativeName>
        <fullName evidence="5">7-cyano-7-carbaguanine reductase</fullName>
    </alternativeName>
    <alternativeName>
        <fullName evidence="5">NADPH-dependent nitrile oxidoreductase</fullName>
    </alternativeName>
    <alternativeName>
        <fullName evidence="5">PreQ(0) reductase</fullName>
    </alternativeName>
</protein>